<feature type="compositionally biased region" description="Basic and acidic residues" evidence="1">
    <location>
        <begin position="9"/>
        <end position="18"/>
    </location>
</feature>
<dbReference type="Proteomes" id="UP000219338">
    <property type="component" value="Unassembled WGS sequence"/>
</dbReference>
<dbReference type="OrthoDB" id="2935331at2759"/>
<evidence type="ECO:0000313" key="2">
    <source>
        <dbReference type="EMBL" id="SJL01012.1"/>
    </source>
</evidence>
<accession>A0A284QX71</accession>
<feature type="region of interest" description="Disordered" evidence="1">
    <location>
        <begin position="33"/>
        <end position="59"/>
    </location>
</feature>
<feature type="region of interest" description="Disordered" evidence="1">
    <location>
        <begin position="160"/>
        <end position="214"/>
    </location>
</feature>
<proteinExistence type="predicted"/>
<dbReference type="EMBL" id="FUEG01000003">
    <property type="protein sequence ID" value="SJL01012.1"/>
    <property type="molecule type" value="Genomic_DNA"/>
</dbReference>
<feature type="region of interest" description="Disordered" evidence="1">
    <location>
        <begin position="1"/>
        <end position="21"/>
    </location>
</feature>
<feature type="compositionally biased region" description="Basic residues" evidence="1">
    <location>
        <begin position="193"/>
        <end position="202"/>
    </location>
</feature>
<gene>
    <name evidence="2" type="ORF">ARMOST_04326</name>
</gene>
<sequence>MSTSNITERVADMQHHGEPQMVLPAPRSLLSLSRRPQSLSTTSLTGHFTDMRLSGEPSAQQASRSLLSISLQPQNLSMASITGRLDDMQLLEETPIAPLQCEGAAISSSEVQKEDKTQFVLCCSRKGNGQCDWHFFYRSGTPWSVIARIVSGHHHFCPMPPANSQPRTSFTFSPRKAQSMPKSRRSDTQQKVRAAKASKKKSKEASPEGPIQDIPHLRPLSACSKFPEYELANNDEMDKIMDPQDEKRKVAEYETLFRPHCGGPPYILDVGVYRFALPVMGPCIDIIVIQMVSTTSSRLFIQAEVQMLRN</sequence>
<keyword evidence="3" id="KW-1185">Reference proteome</keyword>
<protein>
    <submittedName>
        <fullName evidence="2">Uncharacterized protein</fullName>
    </submittedName>
</protein>
<evidence type="ECO:0000256" key="1">
    <source>
        <dbReference type="SAM" id="MobiDB-lite"/>
    </source>
</evidence>
<feature type="compositionally biased region" description="Low complexity" evidence="1">
    <location>
        <begin position="33"/>
        <end position="45"/>
    </location>
</feature>
<name>A0A284QX71_ARMOS</name>
<organism evidence="2 3">
    <name type="scientific">Armillaria ostoyae</name>
    <name type="common">Armillaria root rot fungus</name>
    <dbReference type="NCBI Taxonomy" id="47428"/>
    <lineage>
        <taxon>Eukaryota</taxon>
        <taxon>Fungi</taxon>
        <taxon>Dikarya</taxon>
        <taxon>Basidiomycota</taxon>
        <taxon>Agaricomycotina</taxon>
        <taxon>Agaricomycetes</taxon>
        <taxon>Agaricomycetidae</taxon>
        <taxon>Agaricales</taxon>
        <taxon>Marasmiineae</taxon>
        <taxon>Physalacriaceae</taxon>
        <taxon>Armillaria</taxon>
    </lineage>
</organism>
<evidence type="ECO:0000313" key="3">
    <source>
        <dbReference type="Proteomes" id="UP000219338"/>
    </source>
</evidence>
<reference evidence="3" key="1">
    <citation type="journal article" date="2017" name="Nat. Ecol. Evol.">
        <title>Genome expansion and lineage-specific genetic innovations in the forest pathogenic fungi Armillaria.</title>
        <authorList>
            <person name="Sipos G."/>
            <person name="Prasanna A.N."/>
            <person name="Walter M.C."/>
            <person name="O'Connor E."/>
            <person name="Balint B."/>
            <person name="Krizsan K."/>
            <person name="Kiss B."/>
            <person name="Hess J."/>
            <person name="Varga T."/>
            <person name="Slot J."/>
            <person name="Riley R."/>
            <person name="Boka B."/>
            <person name="Rigling D."/>
            <person name="Barry K."/>
            <person name="Lee J."/>
            <person name="Mihaltcheva S."/>
            <person name="LaButti K."/>
            <person name="Lipzen A."/>
            <person name="Waldron R."/>
            <person name="Moloney N.M."/>
            <person name="Sperisen C."/>
            <person name="Kredics L."/>
            <person name="Vagvoelgyi C."/>
            <person name="Patrignani A."/>
            <person name="Fitzpatrick D."/>
            <person name="Nagy I."/>
            <person name="Doyle S."/>
            <person name="Anderson J.B."/>
            <person name="Grigoriev I.V."/>
            <person name="Gueldener U."/>
            <person name="Muensterkoetter M."/>
            <person name="Nagy L.G."/>
        </authorList>
    </citation>
    <scope>NUCLEOTIDE SEQUENCE [LARGE SCALE GENOMIC DNA]</scope>
    <source>
        <strain evidence="3">C18/9</strain>
    </source>
</reference>
<dbReference type="AlphaFoldDB" id="A0A284QX71"/>
<dbReference type="OMA" id="RIVSGHH"/>